<dbReference type="Proteomes" id="UP001177023">
    <property type="component" value="Unassembled WGS sequence"/>
</dbReference>
<keyword evidence="3" id="KW-1185">Reference proteome</keyword>
<gene>
    <name evidence="2" type="ORF">MSPICULIGERA_LOCUS12968</name>
</gene>
<keyword evidence="1" id="KW-0175">Coiled coil</keyword>
<evidence type="ECO:0000313" key="3">
    <source>
        <dbReference type="Proteomes" id="UP001177023"/>
    </source>
</evidence>
<organism evidence="2 3">
    <name type="scientific">Mesorhabditis spiculigera</name>
    <dbReference type="NCBI Taxonomy" id="96644"/>
    <lineage>
        <taxon>Eukaryota</taxon>
        <taxon>Metazoa</taxon>
        <taxon>Ecdysozoa</taxon>
        <taxon>Nematoda</taxon>
        <taxon>Chromadorea</taxon>
        <taxon>Rhabditida</taxon>
        <taxon>Rhabditina</taxon>
        <taxon>Rhabditomorpha</taxon>
        <taxon>Rhabditoidea</taxon>
        <taxon>Rhabditidae</taxon>
        <taxon>Mesorhabditinae</taxon>
        <taxon>Mesorhabditis</taxon>
    </lineage>
</organism>
<dbReference type="EMBL" id="CATQJA010002632">
    <property type="protein sequence ID" value="CAJ0574636.1"/>
    <property type="molecule type" value="Genomic_DNA"/>
</dbReference>
<sequence>MIVLPRFSLPLPVSHTFSGIEFPVWPAGTEEAEHELDLGGVAVLPEDLGLELIMPQPAPLYDYEHDPDVLPFENETIDRNNNVETDGFNFDAWFDEPHEIARLNERSEILREHLTLRINNILDELRENVLQAANEEQQRETEQEARLRVQAELRMSLNRKGDIPLPISSDGSDAENPGHLERLSNTRRQRLDYYHTAKLDLQQNVANLRPEVLQPQIDHLQRLYNFQHREMEKLRLQIVFLSARINEYGRCETDKDFKELAKFWIPHFTTQALGLEGL</sequence>
<evidence type="ECO:0000256" key="1">
    <source>
        <dbReference type="SAM" id="Coils"/>
    </source>
</evidence>
<proteinExistence type="predicted"/>
<evidence type="ECO:0000313" key="2">
    <source>
        <dbReference type="EMBL" id="CAJ0574636.1"/>
    </source>
</evidence>
<feature type="non-terminal residue" evidence="2">
    <location>
        <position position="278"/>
    </location>
</feature>
<comment type="caution">
    <text evidence="2">The sequence shown here is derived from an EMBL/GenBank/DDBJ whole genome shotgun (WGS) entry which is preliminary data.</text>
</comment>
<reference evidence="2" key="1">
    <citation type="submission" date="2023-06" db="EMBL/GenBank/DDBJ databases">
        <authorList>
            <person name="Delattre M."/>
        </authorList>
    </citation>
    <scope>NUCLEOTIDE SEQUENCE</scope>
    <source>
        <strain evidence="2">AF72</strain>
    </source>
</reference>
<dbReference type="AlphaFoldDB" id="A0AA36G034"/>
<accession>A0AA36G034</accession>
<name>A0AA36G034_9BILA</name>
<feature type="coiled-coil region" evidence="1">
    <location>
        <begin position="122"/>
        <end position="152"/>
    </location>
</feature>
<protein>
    <submittedName>
        <fullName evidence="2">Uncharacterized protein</fullName>
    </submittedName>
</protein>